<dbReference type="Gene3D" id="1.25.40.10">
    <property type="entry name" value="Tetratricopeptide repeat domain"/>
    <property type="match status" value="1"/>
</dbReference>
<comment type="caution">
    <text evidence="1">The sequence shown here is derived from an EMBL/GenBank/DDBJ whole genome shotgun (WGS) entry which is preliminary data.</text>
</comment>
<gene>
    <name evidence="1" type="ORF">EDD30_3838</name>
</gene>
<evidence type="ECO:0008006" key="3">
    <source>
        <dbReference type="Google" id="ProtNLM"/>
    </source>
</evidence>
<dbReference type="SUPFAM" id="SSF48452">
    <property type="entry name" value="TPR-like"/>
    <property type="match status" value="1"/>
</dbReference>
<dbReference type="Proteomes" id="UP000271683">
    <property type="component" value="Unassembled WGS sequence"/>
</dbReference>
<name>A0A3N1GL02_9ACTN</name>
<evidence type="ECO:0000313" key="2">
    <source>
        <dbReference type="Proteomes" id="UP000271683"/>
    </source>
</evidence>
<organism evidence="1 2">
    <name type="scientific">Couchioplanes caeruleus</name>
    <dbReference type="NCBI Taxonomy" id="56438"/>
    <lineage>
        <taxon>Bacteria</taxon>
        <taxon>Bacillati</taxon>
        <taxon>Actinomycetota</taxon>
        <taxon>Actinomycetes</taxon>
        <taxon>Micromonosporales</taxon>
        <taxon>Micromonosporaceae</taxon>
        <taxon>Couchioplanes</taxon>
    </lineage>
</organism>
<accession>A0A3N1GL02</accession>
<reference evidence="1 2" key="1">
    <citation type="submission" date="2018-11" db="EMBL/GenBank/DDBJ databases">
        <title>Sequencing the genomes of 1000 actinobacteria strains.</title>
        <authorList>
            <person name="Klenk H.-P."/>
        </authorList>
    </citation>
    <scope>NUCLEOTIDE SEQUENCE [LARGE SCALE GENOMIC DNA]</scope>
    <source>
        <strain evidence="1 2">DSM 43634</strain>
    </source>
</reference>
<dbReference type="InterPro" id="IPR011990">
    <property type="entry name" value="TPR-like_helical_dom_sf"/>
</dbReference>
<evidence type="ECO:0000313" key="1">
    <source>
        <dbReference type="EMBL" id="ROP30953.1"/>
    </source>
</evidence>
<dbReference type="EMBL" id="RJKL01000001">
    <property type="protein sequence ID" value="ROP30953.1"/>
    <property type="molecule type" value="Genomic_DNA"/>
</dbReference>
<dbReference type="AlphaFoldDB" id="A0A3N1GL02"/>
<protein>
    <recommendedName>
        <fullName evidence="3">Transcriptional regulator</fullName>
    </recommendedName>
</protein>
<sequence>MSNDLLAQAIQRAGWSNKGLALRIQTRADRLGIKISCTHINVGRWLKGGGIRPRTAAVVAEVFSEAFGELVTPEALGFVSESGVLLPLSFSEDLPETLRGLASTAEHDIADSVELQKAAATSVAWTAPLMAWLLGRPEPLQTSPTGRRVGMPEVAAICSTIKLFMQLDFQFGGGHARSALAQYFRHDVLPLLDGTYSEAVGRKLFSAAAEAAQLLGWTAYDLGRHGLAQRYFVQGLRLAQAGDDRVMGGRLLSNMSHQANYLGFFSEAAQLARAAQEGARGAATPTVTAMFLAMEARARAGAGDGRNCAIALREAEQLFDKRVLCEDPPWIEYFDDAELAGEAAHCFRDLRNPGLAVEFVSRAIELTDPGYVRTHAFIRLVHAVSCLHGDAADIEQAAEIAIKAIELAGPLKSERYLRYIRDLYVDFMPHRRNADVTRALAVFDGALSAVPS</sequence>
<proteinExistence type="predicted"/>